<protein>
    <submittedName>
        <fullName evidence="8">Major facilitator superfamily domain-containing protein</fullName>
    </submittedName>
</protein>
<feature type="transmembrane region" description="Helical" evidence="6">
    <location>
        <begin position="174"/>
        <end position="194"/>
    </location>
</feature>
<name>A0A6A6PYK3_9PEZI</name>
<feature type="transmembrane region" description="Helical" evidence="6">
    <location>
        <begin position="440"/>
        <end position="463"/>
    </location>
</feature>
<organism evidence="8 9">
    <name type="scientific">Neohortaea acidophila</name>
    <dbReference type="NCBI Taxonomy" id="245834"/>
    <lineage>
        <taxon>Eukaryota</taxon>
        <taxon>Fungi</taxon>
        <taxon>Dikarya</taxon>
        <taxon>Ascomycota</taxon>
        <taxon>Pezizomycotina</taxon>
        <taxon>Dothideomycetes</taxon>
        <taxon>Dothideomycetidae</taxon>
        <taxon>Mycosphaerellales</taxon>
        <taxon>Teratosphaeriaceae</taxon>
        <taxon>Neohortaea</taxon>
    </lineage>
</organism>
<dbReference type="GO" id="GO:0022857">
    <property type="term" value="F:transmembrane transporter activity"/>
    <property type="evidence" value="ECO:0007669"/>
    <property type="project" value="InterPro"/>
</dbReference>
<keyword evidence="4 6" id="KW-0472">Membrane</keyword>
<keyword evidence="3 6" id="KW-1133">Transmembrane helix</keyword>
<evidence type="ECO:0000313" key="8">
    <source>
        <dbReference type="EMBL" id="KAF2485072.1"/>
    </source>
</evidence>
<dbReference type="PANTHER" id="PTHR23501:SF153">
    <property type="entry name" value="AFLATOXIN EFFLUX PUMP, PUTATIVE-RELATED"/>
    <property type="match status" value="1"/>
</dbReference>
<dbReference type="EMBL" id="MU001633">
    <property type="protein sequence ID" value="KAF2485072.1"/>
    <property type="molecule type" value="Genomic_DNA"/>
</dbReference>
<dbReference type="SUPFAM" id="SSF103473">
    <property type="entry name" value="MFS general substrate transporter"/>
    <property type="match status" value="1"/>
</dbReference>
<feature type="transmembrane region" description="Helical" evidence="6">
    <location>
        <begin position="244"/>
        <end position="263"/>
    </location>
</feature>
<dbReference type="InterPro" id="IPR011701">
    <property type="entry name" value="MFS"/>
</dbReference>
<dbReference type="PRINTS" id="PR01036">
    <property type="entry name" value="TCRTETB"/>
</dbReference>
<evidence type="ECO:0000256" key="3">
    <source>
        <dbReference type="ARBA" id="ARBA00022989"/>
    </source>
</evidence>
<dbReference type="Pfam" id="PF07690">
    <property type="entry name" value="MFS_1"/>
    <property type="match status" value="1"/>
</dbReference>
<dbReference type="GeneID" id="54471869"/>
<feature type="transmembrane region" description="Helical" evidence="6">
    <location>
        <begin position="317"/>
        <end position="337"/>
    </location>
</feature>
<feature type="compositionally biased region" description="Basic and acidic residues" evidence="5">
    <location>
        <begin position="11"/>
        <end position="25"/>
    </location>
</feature>
<keyword evidence="2 6" id="KW-0812">Transmembrane</keyword>
<dbReference type="AlphaFoldDB" id="A0A6A6PYK3"/>
<feature type="transmembrane region" description="Helical" evidence="6">
    <location>
        <begin position="373"/>
        <end position="395"/>
    </location>
</feature>
<feature type="compositionally biased region" description="Basic and acidic residues" evidence="5">
    <location>
        <begin position="547"/>
        <end position="563"/>
    </location>
</feature>
<proteinExistence type="predicted"/>
<dbReference type="PROSITE" id="PS50850">
    <property type="entry name" value="MFS"/>
    <property type="match status" value="1"/>
</dbReference>
<feature type="transmembrane region" description="Helical" evidence="6">
    <location>
        <begin position="47"/>
        <end position="73"/>
    </location>
</feature>
<evidence type="ECO:0000256" key="6">
    <source>
        <dbReference type="SAM" id="Phobius"/>
    </source>
</evidence>
<reference evidence="8" key="1">
    <citation type="journal article" date="2020" name="Stud. Mycol.">
        <title>101 Dothideomycetes genomes: a test case for predicting lifestyles and emergence of pathogens.</title>
        <authorList>
            <person name="Haridas S."/>
            <person name="Albert R."/>
            <person name="Binder M."/>
            <person name="Bloem J."/>
            <person name="Labutti K."/>
            <person name="Salamov A."/>
            <person name="Andreopoulos B."/>
            <person name="Baker S."/>
            <person name="Barry K."/>
            <person name="Bills G."/>
            <person name="Bluhm B."/>
            <person name="Cannon C."/>
            <person name="Castanera R."/>
            <person name="Culley D."/>
            <person name="Daum C."/>
            <person name="Ezra D."/>
            <person name="Gonzalez J."/>
            <person name="Henrissat B."/>
            <person name="Kuo A."/>
            <person name="Liang C."/>
            <person name="Lipzen A."/>
            <person name="Lutzoni F."/>
            <person name="Magnuson J."/>
            <person name="Mondo S."/>
            <person name="Nolan M."/>
            <person name="Ohm R."/>
            <person name="Pangilinan J."/>
            <person name="Park H.-J."/>
            <person name="Ramirez L."/>
            <person name="Alfaro M."/>
            <person name="Sun H."/>
            <person name="Tritt A."/>
            <person name="Yoshinaga Y."/>
            <person name="Zwiers L.-H."/>
            <person name="Turgeon B."/>
            <person name="Goodwin S."/>
            <person name="Spatafora J."/>
            <person name="Crous P."/>
            <person name="Grigoriev I."/>
        </authorList>
    </citation>
    <scope>NUCLEOTIDE SEQUENCE</scope>
    <source>
        <strain evidence="8">CBS 113389</strain>
    </source>
</reference>
<dbReference type="InterPro" id="IPR036259">
    <property type="entry name" value="MFS_trans_sf"/>
</dbReference>
<dbReference type="CDD" id="cd17502">
    <property type="entry name" value="MFS_Azr1_MDR_like"/>
    <property type="match status" value="1"/>
</dbReference>
<feature type="transmembrane region" description="Helical" evidence="6">
    <location>
        <begin position="349"/>
        <end position="366"/>
    </location>
</feature>
<dbReference type="RefSeq" id="XP_033591641.1">
    <property type="nucleotide sequence ID" value="XM_033730867.1"/>
</dbReference>
<feature type="domain" description="Major facilitator superfamily (MFS) profile" evidence="7">
    <location>
        <begin position="50"/>
        <end position="537"/>
    </location>
</feature>
<feature type="transmembrane region" description="Helical" evidence="6">
    <location>
        <begin position="140"/>
        <end position="162"/>
    </location>
</feature>
<feature type="region of interest" description="Disordered" evidence="5">
    <location>
        <begin position="540"/>
        <end position="563"/>
    </location>
</feature>
<evidence type="ECO:0000256" key="4">
    <source>
        <dbReference type="ARBA" id="ARBA00023136"/>
    </source>
</evidence>
<dbReference type="FunFam" id="1.20.1720.10:FF:000012">
    <property type="entry name" value="MFS toxin efflux pump (AflT)"/>
    <property type="match status" value="1"/>
</dbReference>
<dbReference type="FunFam" id="1.20.1250.20:FF:000196">
    <property type="entry name" value="MFS toxin efflux pump (AflT)"/>
    <property type="match status" value="1"/>
</dbReference>
<dbReference type="PANTHER" id="PTHR23501">
    <property type="entry name" value="MAJOR FACILITATOR SUPERFAMILY"/>
    <property type="match status" value="1"/>
</dbReference>
<feature type="transmembrane region" description="Helical" evidence="6">
    <location>
        <begin position="407"/>
        <end position="428"/>
    </location>
</feature>
<feature type="transmembrane region" description="Helical" evidence="6">
    <location>
        <begin position="85"/>
        <end position="103"/>
    </location>
</feature>
<feature type="transmembrane region" description="Helical" evidence="6">
    <location>
        <begin position="115"/>
        <end position="134"/>
    </location>
</feature>
<dbReference type="GO" id="GO:0005886">
    <property type="term" value="C:plasma membrane"/>
    <property type="evidence" value="ECO:0007669"/>
    <property type="project" value="TreeGrafter"/>
</dbReference>
<keyword evidence="9" id="KW-1185">Reference proteome</keyword>
<evidence type="ECO:0000256" key="5">
    <source>
        <dbReference type="SAM" id="MobiDB-lite"/>
    </source>
</evidence>
<feature type="transmembrane region" description="Helical" evidence="6">
    <location>
        <begin position="514"/>
        <end position="532"/>
    </location>
</feature>
<dbReference type="InterPro" id="IPR020846">
    <property type="entry name" value="MFS_dom"/>
</dbReference>
<dbReference type="Proteomes" id="UP000799767">
    <property type="component" value="Unassembled WGS sequence"/>
</dbReference>
<dbReference type="Gene3D" id="1.20.1250.20">
    <property type="entry name" value="MFS general substrate transporter like domains"/>
    <property type="match status" value="2"/>
</dbReference>
<evidence type="ECO:0000256" key="1">
    <source>
        <dbReference type="ARBA" id="ARBA00004141"/>
    </source>
</evidence>
<sequence length="563" mass="60362">MEAVEQARSSISHDSDAGPSEKQEDVSETPLERTQTTDSAYPSNKEVIPVIAALMLAIFLMALDRTIIATAIPRITDEFHSLDDIGWYGSAFLLTSAAFQLLLGRVYTFYTPKYIFLIIIGIFEIGSAICGAAPNSIAFIFGRAIAGIGAAGMMTGAVVLLVSVTPLKSRPKWIGLFGAVFGIASVVGPLLGGVFTTDVSWRWCFYINLPIGAVVIVIVAFLLKPTVPSNKGLTIKQQLAKLDLLGELFLFPCITCLLLALQWGGSTYAWSNGRIIALFTLFAALLVAFVLVQIFMQKTATVPARIIRSRSILGAMWVTFCIASNMLLVIYYLPIWFQAIQGVSAVQSGIRTLPLVLAVVVGSIAAGQTVARVGYYVPLMYLSALLMPIGTGLLLTFEVHSSEGVWIGYQILLGLGIGVGMQQGNMAAQTVLSKQDVPSGVALIMFCQMLGGAIFISVGQNILDSQLVQRLRTVAPGLTAKQIVNTGATELRKAVPASQLDAVLVQYNLALRQVFLVGVVVSCLTIVGVVVVEWRSVKGKQGPTQKPEQKKDIEAAAAVEEKV</sequence>
<accession>A0A6A6PYK3</accession>
<feature type="region of interest" description="Disordered" evidence="5">
    <location>
        <begin position="1"/>
        <end position="39"/>
    </location>
</feature>
<feature type="transmembrane region" description="Helical" evidence="6">
    <location>
        <begin position="275"/>
        <end position="296"/>
    </location>
</feature>
<evidence type="ECO:0000259" key="7">
    <source>
        <dbReference type="PROSITE" id="PS50850"/>
    </source>
</evidence>
<feature type="transmembrane region" description="Helical" evidence="6">
    <location>
        <begin position="200"/>
        <end position="223"/>
    </location>
</feature>
<evidence type="ECO:0000313" key="9">
    <source>
        <dbReference type="Proteomes" id="UP000799767"/>
    </source>
</evidence>
<dbReference type="OrthoDB" id="10021397at2759"/>
<gene>
    <name evidence="8" type="ORF">BDY17DRAFT_247977</name>
</gene>
<evidence type="ECO:0000256" key="2">
    <source>
        <dbReference type="ARBA" id="ARBA00022692"/>
    </source>
</evidence>
<comment type="subcellular location">
    <subcellularLocation>
        <location evidence="1">Membrane</location>
        <topology evidence="1">Multi-pass membrane protein</topology>
    </subcellularLocation>
</comment>